<feature type="transmembrane region" description="Helical" evidence="7">
    <location>
        <begin position="89"/>
        <end position="108"/>
    </location>
</feature>
<keyword evidence="9" id="KW-0614">Plasmid</keyword>
<gene>
    <name evidence="9" type="ORF">HDIA_P0072</name>
</gene>
<evidence type="ECO:0000256" key="2">
    <source>
        <dbReference type="ARBA" id="ARBA00022448"/>
    </source>
</evidence>
<dbReference type="SUPFAM" id="SSF103473">
    <property type="entry name" value="MFS general substrate transporter"/>
    <property type="match status" value="1"/>
</dbReference>
<keyword evidence="5 7" id="KW-1133">Transmembrane helix</keyword>
<evidence type="ECO:0000259" key="8">
    <source>
        <dbReference type="PROSITE" id="PS50850"/>
    </source>
</evidence>
<evidence type="ECO:0000256" key="4">
    <source>
        <dbReference type="ARBA" id="ARBA00022692"/>
    </source>
</evidence>
<evidence type="ECO:0000256" key="7">
    <source>
        <dbReference type="SAM" id="Phobius"/>
    </source>
</evidence>
<evidence type="ECO:0000313" key="9">
    <source>
        <dbReference type="EMBL" id="SON58481.1"/>
    </source>
</evidence>
<dbReference type="AlphaFoldDB" id="A0A2C9DEE8"/>
<keyword evidence="10" id="KW-1185">Reference proteome</keyword>
<protein>
    <submittedName>
        <fullName evidence="9">Enterobactin exporter EntS</fullName>
    </submittedName>
</protein>
<dbReference type="InterPro" id="IPR010290">
    <property type="entry name" value="TM_effector"/>
</dbReference>
<dbReference type="GO" id="GO:0005886">
    <property type="term" value="C:plasma membrane"/>
    <property type="evidence" value="ECO:0007669"/>
    <property type="project" value="UniProtKB-SubCell"/>
</dbReference>
<evidence type="ECO:0000313" key="10">
    <source>
        <dbReference type="Proteomes" id="UP000223606"/>
    </source>
</evidence>
<organism evidence="9 10">
    <name type="scientific">Hartmannibacter diazotrophicus</name>
    <dbReference type="NCBI Taxonomy" id="1482074"/>
    <lineage>
        <taxon>Bacteria</taxon>
        <taxon>Pseudomonadati</taxon>
        <taxon>Pseudomonadota</taxon>
        <taxon>Alphaproteobacteria</taxon>
        <taxon>Hyphomicrobiales</taxon>
        <taxon>Pleomorphomonadaceae</taxon>
        <taxon>Hartmannibacter</taxon>
    </lineage>
</organism>
<dbReference type="GO" id="GO:0022857">
    <property type="term" value="F:transmembrane transporter activity"/>
    <property type="evidence" value="ECO:0007669"/>
    <property type="project" value="InterPro"/>
</dbReference>
<dbReference type="InterPro" id="IPR036259">
    <property type="entry name" value="MFS_trans_sf"/>
</dbReference>
<feature type="domain" description="Major facilitator superfamily (MFS) profile" evidence="8">
    <location>
        <begin position="91"/>
        <end position="307"/>
    </location>
</feature>
<keyword evidence="2" id="KW-0813">Transport</keyword>
<feature type="transmembrane region" description="Helical" evidence="7">
    <location>
        <begin position="220"/>
        <end position="244"/>
    </location>
</feature>
<evidence type="ECO:0000256" key="5">
    <source>
        <dbReference type="ARBA" id="ARBA00022989"/>
    </source>
</evidence>
<evidence type="ECO:0000256" key="1">
    <source>
        <dbReference type="ARBA" id="ARBA00004651"/>
    </source>
</evidence>
<feature type="transmembrane region" description="Helical" evidence="7">
    <location>
        <begin position="159"/>
        <end position="180"/>
    </location>
</feature>
<comment type="subcellular location">
    <subcellularLocation>
        <location evidence="1">Cell membrane</location>
        <topology evidence="1">Multi-pass membrane protein</topology>
    </subcellularLocation>
</comment>
<accession>A0A2C9DEE8</accession>
<keyword evidence="6 7" id="KW-0472">Membrane</keyword>
<feature type="transmembrane region" description="Helical" evidence="7">
    <location>
        <begin position="250"/>
        <end position="269"/>
    </location>
</feature>
<sequence>MTGAPAVQISYENQGCEDHPGVRCRRGEWQRRTDHLEGLGGADHHQLYLRSQHYARNRRRLHIGRVQAPNGVVMTAVDMSHPAKGPLSFPIYCALWIATIISNIGIWMHDVGAGWLMTSLSSSPLLVALVQAATMLPMFLLALPAGAMADIVDRRRMPFTAQMLGLTAAAVLAFLTFRGLTTPRVLLAATFVLGFAAVLSAPVFQAIVPELVDRPTLPDAVALNSLGVNISRAIGPALGGIIVAMVGPSAVFAINAISVLAVVIVLVRAHPKTHLQNARPRPSRYLRLYRGVLQSNPPPQPSRRCQS</sequence>
<dbReference type="EMBL" id="LT960615">
    <property type="protein sequence ID" value="SON58481.1"/>
    <property type="molecule type" value="Genomic_DNA"/>
</dbReference>
<dbReference type="Proteomes" id="UP000223606">
    <property type="component" value="Plasmid HDIAp1"/>
</dbReference>
<feature type="transmembrane region" description="Helical" evidence="7">
    <location>
        <begin position="128"/>
        <end position="147"/>
    </location>
</feature>
<dbReference type="PANTHER" id="PTHR23513:SF11">
    <property type="entry name" value="STAPHYLOFERRIN A TRANSPORTER"/>
    <property type="match status" value="1"/>
</dbReference>
<dbReference type="InterPro" id="IPR020846">
    <property type="entry name" value="MFS_dom"/>
</dbReference>
<dbReference type="PANTHER" id="PTHR23513">
    <property type="entry name" value="INTEGRAL MEMBRANE EFFLUX PROTEIN-RELATED"/>
    <property type="match status" value="1"/>
</dbReference>
<dbReference type="CDD" id="cd06173">
    <property type="entry name" value="MFS_MefA_like"/>
    <property type="match status" value="1"/>
</dbReference>
<evidence type="ECO:0000256" key="3">
    <source>
        <dbReference type="ARBA" id="ARBA00022475"/>
    </source>
</evidence>
<proteinExistence type="predicted"/>
<dbReference type="Pfam" id="PF05977">
    <property type="entry name" value="MFS_3"/>
    <property type="match status" value="1"/>
</dbReference>
<keyword evidence="3" id="KW-1003">Cell membrane</keyword>
<dbReference type="Gene3D" id="1.20.1250.20">
    <property type="entry name" value="MFS general substrate transporter like domains"/>
    <property type="match status" value="1"/>
</dbReference>
<feature type="transmembrane region" description="Helical" evidence="7">
    <location>
        <begin position="186"/>
        <end position="208"/>
    </location>
</feature>
<name>A0A2C9DEE8_9HYPH</name>
<dbReference type="PROSITE" id="PS50850">
    <property type="entry name" value="MFS"/>
    <property type="match status" value="1"/>
</dbReference>
<reference evidence="10" key="1">
    <citation type="submission" date="2017-09" db="EMBL/GenBank/DDBJ databases">
        <title>Genome sequence of Nannocystis excedens DSM 71.</title>
        <authorList>
            <person name="Blom J."/>
        </authorList>
    </citation>
    <scope>NUCLEOTIDE SEQUENCE [LARGE SCALE GENOMIC DNA]</scope>
    <source>
        <strain evidence="10">type strain: E19</strain>
        <plasmid evidence="10">hdiap1</plasmid>
    </source>
</reference>
<evidence type="ECO:0000256" key="6">
    <source>
        <dbReference type="ARBA" id="ARBA00023136"/>
    </source>
</evidence>
<dbReference type="KEGG" id="hdi:HDIA_P0072"/>
<geneLocation type="plasmid" evidence="10">
    <name>hdiap1</name>
</geneLocation>
<keyword evidence="4 7" id="KW-0812">Transmembrane</keyword>